<dbReference type="Proteomes" id="UP000028782">
    <property type="component" value="Chromosome"/>
</dbReference>
<feature type="transmembrane region" description="Helical" evidence="1">
    <location>
        <begin position="215"/>
        <end position="236"/>
    </location>
</feature>
<evidence type="ECO:0000313" key="2">
    <source>
        <dbReference type="EMBL" id="AIJ49362.1"/>
    </source>
</evidence>
<feature type="transmembrane region" description="Helical" evidence="1">
    <location>
        <begin position="243"/>
        <end position="260"/>
    </location>
</feature>
<gene>
    <name evidence="2" type="ORF">O987_26480</name>
</gene>
<dbReference type="HOGENOM" id="CLU_600932_0_0_4"/>
<sequence length="497" mass="53193">MSQKQKHQFDVDDDLMSNYPSTRRQGIHLQATEKWGTQEELGQPKWSAWRDGAVLVGIPALTLVDLLLRSSGSAALMAAACMTFLWKYVHRASAAVQRTSLALLGITAFLVPVIQQPVEALEKGLRIGALIASLLISVSLLSRASLRVPRMRKVVQDIFALPRRQRPLAIGVATQFLGGFLGLAGLTMMMEVASTREGIAQSDQLADFNAISRGYAALSLWSPMYSNMSIVLALYGGMHWIDVLPYALMIALVFIGLGVIQEKLKLRDEEGTPIPTSSVFPLLRDGWPIVIVMLCFVALMVLTGQYLKVAISVVIIAGSPLVAWLLNIMYPDEQARPLVNGSRKLAQDLLGQGLMAGEVLLFIASGCAGAVLSQAIPASWSASIAQLALGSPYLGSLLVIASIVLLSGTSIHPMLSAVLVASTLTASQLNLLPLVHLCAVLVGWGLAIIVTPFSVISIMAARFSGLPILDISLKSNFAFVLWSVAGATFVLGLANTL</sequence>
<evidence type="ECO:0000256" key="1">
    <source>
        <dbReference type="SAM" id="Phobius"/>
    </source>
</evidence>
<accession>A0A076Q0X8</accession>
<reference evidence="2 3" key="1">
    <citation type="journal article" date="2014" name="Genome Announc.">
        <title>Complete Genome Sequence of Polychlorinated Biphenyl Degrader Comamonas testosteroni TK102 (NBRC 109938).</title>
        <authorList>
            <person name="Fukuda K."/>
            <person name="Hosoyama A."/>
            <person name="Tsuchikane K."/>
            <person name="Ohji S."/>
            <person name="Yamazoe A."/>
            <person name="Fujita N."/>
            <person name="Shintani M."/>
            <person name="Kimbara K."/>
        </authorList>
    </citation>
    <scope>NUCLEOTIDE SEQUENCE [LARGE SCALE GENOMIC DNA]</scope>
    <source>
        <strain evidence="2">TK102</strain>
    </source>
</reference>
<feature type="transmembrane region" description="Helical" evidence="1">
    <location>
        <begin position="309"/>
        <end position="330"/>
    </location>
</feature>
<evidence type="ECO:0000313" key="3">
    <source>
        <dbReference type="Proteomes" id="UP000028782"/>
    </source>
</evidence>
<keyword evidence="1" id="KW-0472">Membrane</keyword>
<protein>
    <submittedName>
        <fullName evidence="2">Uncharacterized protein</fullName>
    </submittedName>
</protein>
<organism evidence="2 3">
    <name type="scientific">Comamonas testosteroni TK102</name>
    <dbReference type="NCBI Taxonomy" id="1392005"/>
    <lineage>
        <taxon>Bacteria</taxon>
        <taxon>Pseudomonadati</taxon>
        <taxon>Pseudomonadota</taxon>
        <taxon>Betaproteobacteria</taxon>
        <taxon>Burkholderiales</taxon>
        <taxon>Comamonadaceae</taxon>
        <taxon>Comamonas</taxon>
    </lineage>
</organism>
<feature type="transmembrane region" description="Helical" evidence="1">
    <location>
        <begin position="477"/>
        <end position="494"/>
    </location>
</feature>
<feature type="transmembrane region" description="Helical" evidence="1">
    <location>
        <begin position="350"/>
        <end position="372"/>
    </location>
</feature>
<feature type="transmembrane region" description="Helical" evidence="1">
    <location>
        <begin position="434"/>
        <end position="456"/>
    </location>
</feature>
<feature type="transmembrane region" description="Helical" evidence="1">
    <location>
        <begin position="167"/>
        <end position="186"/>
    </location>
</feature>
<proteinExistence type="predicted"/>
<keyword evidence="1" id="KW-1133">Transmembrane helix</keyword>
<dbReference type="AlphaFoldDB" id="A0A076Q0X8"/>
<feature type="transmembrane region" description="Helical" evidence="1">
    <location>
        <begin position="124"/>
        <end position="146"/>
    </location>
</feature>
<feature type="transmembrane region" description="Helical" evidence="1">
    <location>
        <begin position="286"/>
        <end position="302"/>
    </location>
</feature>
<dbReference type="KEGG" id="ctes:O987_26480"/>
<dbReference type="RefSeq" id="WP_043375559.1">
    <property type="nucleotide sequence ID" value="NZ_CP006704.1"/>
</dbReference>
<feature type="transmembrane region" description="Helical" evidence="1">
    <location>
        <begin position="101"/>
        <end position="118"/>
    </location>
</feature>
<feature type="transmembrane region" description="Helical" evidence="1">
    <location>
        <begin position="393"/>
        <end position="414"/>
    </location>
</feature>
<dbReference type="EMBL" id="CP006704">
    <property type="protein sequence ID" value="AIJ49362.1"/>
    <property type="molecule type" value="Genomic_DNA"/>
</dbReference>
<name>A0A076Q0X8_COMTE</name>
<keyword evidence="1" id="KW-0812">Transmembrane</keyword>